<proteinExistence type="predicted"/>
<accession>A0ACD5APF4</accession>
<sequence length="274" mass="29730">MTSHNRCATTLAALDALAAQRGLPRGTSVRVHLVDAGSTDGTPDAVRRAHPGAQVTVVGPDVFWGHGMRLASRNSRAAGIHEPTHQLWLGHDVRLAPDALAHLLRASRGFEDTAVVVGAVRHDGVTTHSGRRLRGRALVLVEPTGRPEPCDTYDGRVVLLPWAVRERVGDIDKVFRHGMGDHDHGLRARHAGIAAYVAPRHVGDCPPDPLLRGSREPGIGVREALRRRVSQRELPVRQWWVYCGRHAGVRAPVLMVSPYVVTVARALAASRTSP</sequence>
<dbReference type="EC" id="2.4.-.-" evidence="1"/>
<organism evidence="1 2">
    <name type="scientific">Streptomyces citrinus</name>
    <dbReference type="NCBI Taxonomy" id="3118173"/>
    <lineage>
        <taxon>Bacteria</taxon>
        <taxon>Bacillati</taxon>
        <taxon>Actinomycetota</taxon>
        <taxon>Actinomycetes</taxon>
        <taxon>Kitasatosporales</taxon>
        <taxon>Streptomycetaceae</taxon>
        <taxon>Streptomyces</taxon>
    </lineage>
</organism>
<dbReference type="EMBL" id="CP146022">
    <property type="protein sequence ID" value="WWQ69076.1"/>
    <property type="molecule type" value="Genomic_DNA"/>
</dbReference>
<keyword evidence="1" id="KW-0328">Glycosyltransferase</keyword>
<evidence type="ECO:0000313" key="1">
    <source>
        <dbReference type="EMBL" id="WWQ69076.1"/>
    </source>
</evidence>
<evidence type="ECO:0000313" key="2">
    <source>
        <dbReference type="Proteomes" id="UP001432251"/>
    </source>
</evidence>
<dbReference type="Proteomes" id="UP001432251">
    <property type="component" value="Chromosome"/>
</dbReference>
<keyword evidence="1" id="KW-0808">Transferase</keyword>
<name>A0ACD5APF4_9ACTN</name>
<keyword evidence="2" id="KW-1185">Reference proteome</keyword>
<reference evidence="1" key="1">
    <citation type="journal article" date="2025" name="Int. J. Syst. Evol. Microbiol.">
        <title>Streptomyces citrinus sp. nov., with yellow diffusible pigment.</title>
        <authorList>
            <person name="He Y."/>
            <person name="Yang E."/>
            <person name="Xu J."/>
            <person name="Sun Y."/>
            <person name="Sun L."/>
        </authorList>
    </citation>
    <scope>NUCLEOTIDE SEQUENCE</scope>
    <source>
        <strain evidence="1">Q6</strain>
    </source>
</reference>
<gene>
    <name evidence="1" type="ORF">V2W30_20890</name>
</gene>
<protein>
    <submittedName>
        <fullName evidence="1">Glycosyltransferase</fullName>
        <ecNumber evidence="1">2.4.-.-</ecNumber>
    </submittedName>
</protein>